<protein>
    <submittedName>
        <fullName evidence="1">Uncharacterized protein</fullName>
    </submittedName>
</protein>
<keyword evidence="2" id="KW-1185">Reference proteome</keyword>
<accession>A0A6A5QFS2</accession>
<evidence type="ECO:0000313" key="1">
    <source>
        <dbReference type="EMBL" id="KAF1912947.1"/>
    </source>
</evidence>
<proteinExistence type="predicted"/>
<organism evidence="1 2">
    <name type="scientific">Ampelomyces quisqualis</name>
    <name type="common">Powdery mildew agent</name>
    <dbReference type="NCBI Taxonomy" id="50730"/>
    <lineage>
        <taxon>Eukaryota</taxon>
        <taxon>Fungi</taxon>
        <taxon>Dikarya</taxon>
        <taxon>Ascomycota</taxon>
        <taxon>Pezizomycotina</taxon>
        <taxon>Dothideomycetes</taxon>
        <taxon>Pleosporomycetidae</taxon>
        <taxon>Pleosporales</taxon>
        <taxon>Pleosporineae</taxon>
        <taxon>Phaeosphaeriaceae</taxon>
        <taxon>Ampelomyces</taxon>
    </lineage>
</organism>
<evidence type="ECO:0000313" key="2">
    <source>
        <dbReference type="Proteomes" id="UP000800096"/>
    </source>
</evidence>
<dbReference type="EMBL" id="ML979139">
    <property type="protein sequence ID" value="KAF1912947.1"/>
    <property type="molecule type" value="Genomic_DNA"/>
</dbReference>
<sequence length="182" mass="20182">MKPREDLHNLHILPLVSRPNDQLHLSQARELVQKRQTLLRRLQINRQHVLIYWLSSKPHGIPRRGDALDHVFGQQHHQPLDTPDIDLENLYQVPHKAELGTDLEGGVAEGGGFEETLAIVDAVVVVSEECAIAVAKAHADDAIGLNLGIEPAGTEEFGEKAEEEGDEGVTLETECRISFDRA</sequence>
<gene>
    <name evidence="1" type="ORF">BDU57DRAFT_532078</name>
</gene>
<reference evidence="1" key="1">
    <citation type="journal article" date="2020" name="Stud. Mycol.">
        <title>101 Dothideomycetes genomes: a test case for predicting lifestyles and emergence of pathogens.</title>
        <authorList>
            <person name="Haridas S."/>
            <person name="Albert R."/>
            <person name="Binder M."/>
            <person name="Bloem J."/>
            <person name="Labutti K."/>
            <person name="Salamov A."/>
            <person name="Andreopoulos B."/>
            <person name="Baker S."/>
            <person name="Barry K."/>
            <person name="Bills G."/>
            <person name="Bluhm B."/>
            <person name="Cannon C."/>
            <person name="Castanera R."/>
            <person name="Culley D."/>
            <person name="Daum C."/>
            <person name="Ezra D."/>
            <person name="Gonzalez J."/>
            <person name="Henrissat B."/>
            <person name="Kuo A."/>
            <person name="Liang C."/>
            <person name="Lipzen A."/>
            <person name="Lutzoni F."/>
            <person name="Magnuson J."/>
            <person name="Mondo S."/>
            <person name="Nolan M."/>
            <person name="Ohm R."/>
            <person name="Pangilinan J."/>
            <person name="Park H.-J."/>
            <person name="Ramirez L."/>
            <person name="Alfaro M."/>
            <person name="Sun H."/>
            <person name="Tritt A."/>
            <person name="Yoshinaga Y."/>
            <person name="Zwiers L.-H."/>
            <person name="Turgeon B."/>
            <person name="Goodwin S."/>
            <person name="Spatafora J."/>
            <person name="Crous P."/>
            <person name="Grigoriev I."/>
        </authorList>
    </citation>
    <scope>NUCLEOTIDE SEQUENCE</scope>
    <source>
        <strain evidence="1">HMLAC05119</strain>
    </source>
</reference>
<dbReference type="AlphaFoldDB" id="A0A6A5QFS2"/>
<name>A0A6A5QFS2_AMPQU</name>
<dbReference type="Proteomes" id="UP000800096">
    <property type="component" value="Unassembled WGS sequence"/>
</dbReference>